<protein>
    <submittedName>
        <fullName evidence="1">Uncharacterized protein</fullName>
    </submittedName>
</protein>
<reference evidence="1" key="2">
    <citation type="journal article" date="2019" name="Genome Biol. Evol.">
        <title>Day and night: Metabolic profiles and evolutionary relationships of six axenic non-marine cyanobacteria.</title>
        <authorList>
            <person name="Will S.E."/>
            <person name="Henke P."/>
            <person name="Boedeker C."/>
            <person name="Huang S."/>
            <person name="Brinkmann H."/>
            <person name="Rohde M."/>
            <person name="Jarek M."/>
            <person name="Friedl T."/>
            <person name="Seufert S."/>
            <person name="Schumacher M."/>
            <person name="Overmann J."/>
            <person name="Neumann-Schaal M."/>
            <person name="Petersen J."/>
        </authorList>
    </citation>
    <scope>NUCLEOTIDE SEQUENCE [LARGE SCALE GENOMIC DNA]</scope>
    <source>
        <strain evidence="1">PCC 7102</strain>
    </source>
</reference>
<evidence type="ECO:0000313" key="2">
    <source>
        <dbReference type="Proteomes" id="UP000271624"/>
    </source>
</evidence>
<accession>A0A3S1B9Z8</accession>
<organism evidence="1 2">
    <name type="scientific">Dulcicalothrix desertica PCC 7102</name>
    <dbReference type="NCBI Taxonomy" id="232991"/>
    <lineage>
        <taxon>Bacteria</taxon>
        <taxon>Bacillati</taxon>
        <taxon>Cyanobacteriota</taxon>
        <taxon>Cyanophyceae</taxon>
        <taxon>Nostocales</taxon>
        <taxon>Calotrichaceae</taxon>
        <taxon>Dulcicalothrix</taxon>
    </lineage>
</organism>
<dbReference type="EMBL" id="RSCL01000004">
    <property type="protein sequence ID" value="RUT07794.1"/>
    <property type="molecule type" value="Genomic_DNA"/>
</dbReference>
<dbReference type="Proteomes" id="UP000271624">
    <property type="component" value="Unassembled WGS sequence"/>
</dbReference>
<evidence type="ECO:0000313" key="1">
    <source>
        <dbReference type="EMBL" id="RUT07794.1"/>
    </source>
</evidence>
<dbReference type="OrthoDB" id="454310at2"/>
<comment type="caution">
    <text evidence="1">The sequence shown here is derived from an EMBL/GenBank/DDBJ whole genome shotgun (WGS) entry which is preliminary data.</text>
</comment>
<name>A0A3S1B9Z8_9CYAN</name>
<dbReference type="RefSeq" id="WP_127080652.1">
    <property type="nucleotide sequence ID" value="NZ_RSCL01000004.1"/>
</dbReference>
<sequence>MLQEAGINIKIQKQKFSTEQFGGFKDALEREKLYIGIIITALDLSPDVKQRIYDIQQDKIYIFAHILLQDLLMGEIKVKGFEFACGDISLQIFRELSKSIE</sequence>
<reference evidence="1" key="1">
    <citation type="submission" date="2018-12" db="EMBL/GenBank/DDBJ databases">
        <authorList>
            <person name="Will S."/>
            <person name="Neumann-Schaal M."/>
            <person name="Henke P."/>
        </authorList>
    </citation>
    <scope>NUCLEOTIDE SEQUENCE</scope>
    <source>
        <strain evidence="1">PCC 7102</strain>
    </source>
</reference>
<dbReference type="AlphaFoldDB" id="A0A3S1B9Z8"/>
<keyword evidence="2" id="KW-1185">Reference proteome</keyword>
<proteinExistence type="predicted"/>
<gene>
    <name evidence="1" type="ORF">DSM106972_020540</name>
</gene>